<dbReference type="InterPro" id="IPR051703">
    <property type="entry name" value="NF-kappa-B_Signaling_Reg"/>
</dbReference>
<proteinExistence type="predicted"/>
<dbReference type="InterPro" id="IPR017482">
    <property type="entry name" value="Lambda-type_endonuclease"/>
</dbReference>
<evidence type="ECO:0000313" key="2">
    <source>
        <dbReference type="EMBL" id="QHU36035.1"/>
    </source>
</evidence>
<dbReference type="CDD" id="cd22343">
    <property type="entry name" value="PDDEXK_lambda_exonuclease-like"/>
    <property type="match status" value="1"/>
</dbReference>
<dbReference type="Pfam" id="PF09588">
    <property type="entry name" value="YqaJ"/>
    <property type="match status" value="1"/>
</dbReference>
<dbReference type="InterPro" id="IPR011335">
    <property type="entry name" value="Restrct_endonuc-II-like"/>
</dbReference>
<dbReference type="PANTHER" id="PTHR46609">
    <property type="entry name" value="EXONUCLEASE, PHAGE-TYPE/RECB, C-TERMINAL DOMAIN-CONTAINING PROTEIN"/>
    <property type="match status" value="1"/>
</dbReference>
<sequence>MEMLNQTNYIKVIKQAVGRKKFRCASRDELYEIIKTEIETKQNIKVVPIFLNNILDQICQQIIEVNISNDIKWIPNFKTVEKRDEFYDELVKEIEVPEEYKPMWNQYNYLLNIPQPAQRTKEWFELRNGMITASSSAQAIGESKYDKPDKLVLEKIGMGEKFRENMYVHHGKKYEKIATMLYENIYNVKIGEFGLIPHKTINFLGASPDGIAMNTTLDGQFSPLVGRMLEIKCPMTREIKTEGKEDDGICPHYYWTQVQQQLECCDLDSCDFWQCNIKECNIDDWKQDVVTVHTEGQNQKINVDKKITKGIVIQLLPKLPKLERYEKTEWYSKYIYPPKLKFDSDEEYIQWIDDIKSNYMKYYPDIAKDYYFDKPLYWRLMSSHNFLIKRDKTWFATVLPKLTALWDRVLMYRENEEERDKFIKSKIKPKKGVEDMFSD</sequence>
<name>A0A6C0M178_9ZZZZ</name>
<protein>
    <recommendedName>
        <fullName evidence="1">YqaJ viral recombinase domain-containing protein</fullName>
    </recommendedName>
</protein>
<accession>A0A6C0M178</accession>
<dbReference type="PANTHER" id="PTHR46609:SF6">
    <property type="entry name" value="EXONUCLEASE, PHAGE-TYPE_RECB, C-TERMINAL DOMAIN-CONTAINING PROTEIN-RELATED"/>
    <property type="match status" value="1"/>
</dbReference>
<dbReference type="SUPFAM" id="SSF52980">
    <property type="entry name" value="Restriction endonuclease-like"/>
    <property type="match status" value="1"/>
</dbReference>
<reference evidence="2" key="1">
    <citation type="journal article" date="2020" name="Nature">
        <title>Giant virus diversity and host interactions through global metagenomics.</title>
        <authorList>
            <person name="Schulz F."/>
            <person name="Roux S."/>
            <person name="Paez-Espino D."/>
            <person name="Jungbluth S."/>
            <person name="Walsh D.A."/>
            <person name="Denef V.J."/>
            <person name="McMahon K.D."/>
            <person name="Konstantinidis K.T."/>
            <person name="Eloe-Fadrosh E.A."/>
            <person name="Kyrpides N.C."/>
            <person name="Woyke T."/>
        </authorList>
    </citation>
    <scope>NUCLEOTIDE SEQUENCE</scope>
    <source>
        <strain evidence="2">GVMAG-S-1035085-51</strain>
    </source>
</reference>
<feature type="domain" description="YqaJ viral recombinase" evidence="1">
    <location>
        <begin position="122"/>
        <end position="266"/>
    </location>
</feature>
<dbReference type="InterPro" id="IPR019080">
    <property type="entry name" value="YqaJ_viral_recombinase"/>
</dbReference>
<evidence type="ECO:0000259" key="1">
    <source>
        <dbReference type="Pfam" id="PF09588"/>
    </source>
</evidence>
<dbReference type="Gene3D" id="3.90.320.10">
    <property type="match status" value="1"/>
</dbReference>
<dbReference type="InterPro" id="IPR011604">
    <property type="entry name" value="PDDEXK-like_dom_sf"/>
</dbReference>
<dbReference type="NCBIfam" id="TIGR03033">
    <property type="entry name" value="phage_rel_nuc"/>
    <property type="match status" value="1"/>
</dbReference>
<dbReference type="AlphaFoldDB" id="A0A6C0M178"/>
<organism evidence="2">
    <name type="scientific">viral metagenome</name>
    <dbReference type="NCBI Taxonomy" id="1070528"/>
    <lineage>
        <taxon>unclassified sequences</taxon>
        <taxon>metagenomes</taxon>
        <taxon>organismal metagenomes</taxon>
    </lineage>
</organism>
<dbReference type="EMBL" id="MN740623">
    <property type="protein sequence ID" value="QHU36035.1"/>
    <property type="molecule type" value="Genomic_DNA"/>
</dbReference>